<feature type="compositionally biased region" description="Basic residues" evidence="1">
    <location>
        <begin position="35"/>
        <end position="51"/>
    </location>
</feature>
<evidence type="ECO:0000256" key="1">
    <source>
        <dbReference type="SAM" id="MobiDB-lite"/>
    </source>
</evidence>
<protein>
    <submittedName>
        <fullName evidence="2">Uncharacterized protein</fullName>
    </submittedName>
</protein>
<accession>A0A5K7X2M7</accession>
<dbReference type="EMBL" id="AP021861">
    <property type="protein sequence ID" value="BBO30730.1"/>
    <property type="molecule type" value="Genomic_DNA"/>
</dbReference>
<evidence type="ECO:0000313" key="3">
    <source>
        <dbReference type="Proteomes" id="UP000326837"/>
    </source>
</evidence>
<evidence type="ECO:0000313" key="2">
    <source>
        <dbReference type="EMBL" id="BBO30730.1"/>
    </source>
</evidence>
<sequence>MREIIVGPLESERETRHGPRTVRGYDGGGQEKPGRRQHRRSRGSTHRRSSA</sequence>
<proteinExistence type="predicted"/>
<feature type="region of interest" description="Disordered" evidence="1">
    <location>
        <begin position="1"/>
        <end position="51"/>
    </location>
</feature>
<name>A0A5K7X2M7_9BACT</name>
<keyword evidence="3" id="KW-1185">Reference proteome</keyword>
<reference evidence="3" key="1">
    <citation type="submission" date="2019-10" db="EMBL/GenBank/DDBJ databases">
        <title>Lacipirellula parvula gen. nov., sp. nov., representing a lineage of planctomycetes widespread in freshwater anoxic habitats, and description of the family Lacipirellulaceae.</title>
        <authorList>
            <person name="Dedysh S.N."/>
            <person name="Kulichevskaya I.S."/>
            <person name="Beletsky A.V."/>
            <person name="Rakitin A.L."/>
            <person name="Mardanov A.V."/>
            <person name="Ivanova A.A."/>
            <person name="Saltykova V.X."/>
            <person name="Rijpstra W.I.C."/>
            <person name="Sinninghe Damste J.S."/>
            <person name="Ravin N.V."/>
        </authorList>
    </citation>
    <scope>NUCLEOTIDE SEQUENCE [LARGE SCALE GENOMIC DNA]</scope>
    <source>
        <strain evidence="3">PX69</strain>
    </source>
</reference>
<gene>
    <name evidence="2" type="ORF">PLANPX_0342</name>
</gene>
<dbReference type="Proteomes" id="UP000326837">
    <property type="component" value="Chromosome"/>
</dbReference>
<organism evidence="2 3">
    <name type="scientific">Lacipirellula parvula</name>
    <dbReference type="NCBI Taxonomy" id="2650471"/>
    <lineage>
        <taxon>Bacteria</taxon>
        <taxon>Pseudomonadati</taxon>
        <taxon>Planctomycetota</taxon>
        <taxon>Planctomycetia</taxon>
        <taxon>Pirellulales</taxon>
        <taxon>Lacipirellulaceae</taxon>
        <taxon>Lacipirellula</taxon>
    </lineage>
</organism>
<dbReference type="AlphaFoldDB" id="A0A5K7X2M7"/>
<dbReference type="KEGG" id="lpav:PLANPX_0342"/>